<dbReference type="SUPFAM" id="SSF56784">
    <property type="entry name" value="HAD-like"/>
    <property type="match status" value="1"/>
</dbReference>
<dbReference type="InterPro" id="IPR051540">
    <property type="entry name" value="S-2-haloacid_dehalogenase"/>
</dbReference>
<dbReference type="PANTHER" id="PTHR43316:SF9">
    <property type="entry name" value="ACID DEHALOGENASE, PUTATIVE (AFU_ORTHOLOGUE AFUA_6G14460)-RELATED"/>
    <property type="match status" value="1"/>
</dbReference>
<sequence>ITAFTCLTLDCYGTLIDWERGIYNSLAPLLTQLAPTHPFRSSRAACLRAFMTQESQLQTTHPSAPYSDLLAAIYLALAAELRLPAPSASDAAAFAASIASWPAYTDTVPALQRLARRYKLVILSNVDRESFAGTLAGGLAGVTFDAVYTAQDIGSYKPAARNFEFLIERCGSDLGVKKEEILHTAQSLFHDHVPAGRAGLASAWIARGTGPGEEESAMGGKIEDLEDRVDLTWRFGSMGAMADAVDEAVAK</sequence>
<evidence type="ECO:0000313" key="2">
    <source>
        <dbReference type="EMBL" id="KAF2140695.1"/>
    </source>
</evidence>
<feature type="non-terminal residue" evidence="2">
    <location>
        <position position="1"/>
    </location>
</feature>
<organism evidence="2 3">
    <name type="scientific">Aplosporella prunicola CBS 121167</name>
    <dbReference type="NCBI Taxonomy" id="1176127"/>
    <lineage>
        <taxon>Eukaryota</taxon>
        <taxon>Fungi</taxon>
        <taxon>Dikarya</taxon>
        <taxon>Ascomycota</taxon>
        <taxon>Pezizomycotina</taxon>
        <taxon>Dothideomycetes</taxon>
        <taxon>Dothideomycetes incertae sedis</taxon>
        <taxon>Botryosphaeriales</taxon>
        <taxon>Aplosporellaceae</taxon>
        <taxon>Aplosporella</taxon>
    </lineage>
</organism>
<dbReference type="AlphaFoldDB" id="A0A6A6BBT7"/>
<evidence type="ECO:0008006" key="4">
    <source>
        <dbReference type="Google" id="ProtNLM"/>
    </source>
</evidence>
<dbReference type="GeneID" id="54293415"/>
<keyword evidence="1" id="KW-0378">Hydrolase</keyword>
<dbReference type="Gene3D" id="3.40.50.1000">
    <property type="entry name" value="HAD superfamily/HAD-like"/>
    <property type="match status" value="1"/>
</dbReference>
<dbReference type="InterPro" id="IPR023214">
    <property type="entry name" value="HAD_sf"/>
</dbReference>
<protein>
    <recommendedName>
        <fullName evidence="4">Haloacid dehalogenase</fullName>
    </recommendedName>
</protein>
<dbReference type="RefSeq" id="XP_033396408.1">
    <property type="nucleotide sequence ID" value="XM_033535919.1"/>
</dbReference>
<dbReference type="InterPro" id="IPR036412">
    <property type="entry name" value="HAD-like_sf"/>
</dbReference>
<proteinExistence type="predicted"/>
<reference evidence="2" key="1">
    <citation type="journal article" date="2020" name="Stud. Mycol.">
        <title>101 Dothideomycetes genomes: a test case for predicting lifestyles and emergence of pathogens.</title>
        <authorList>
            <person name="Haridas S."/>
            <person name="Albert R."/>
            <person name="Binder M."/>
            <person name="Bloem J."/>
            <person name="Labutti K."/>
            <person name="Salamov A."/>
            <person name="Andreopoulos B."/>
            <person name="Baker S."/>
            <person name="Barry K."/>
            <person name="Bills G."/>
            <person name="Bluhm B."/>
            <person name="Cannon C."/>
            <person name="Castanera R."/>
            <person name="Culley D."/>
            <person name="Daum C."/>
            <person name="Ezra D."/>
            <person name="Gonzalez J."/>
            <person name="Henrissat B."/>
            <person name="Kuo A."/>
            <person name="Liang C."/>
            <person name="Lipzen A."/>
            <person name="Lutzoni F."/>
            <person name="Magnuson J."/>
            <person name="Mondo S."/>
            <person name="Nolan M."/>
            <person name="Ohm R."/>
            <person name="Pangilinan J."/>
            <person name="Park H.-J."/>
            <person name="Ramirez L."/>
            <person name="Alfaro M."/>
            <person name="Sun H."/>
            <person name="Tritt A."/>
            <person name="Yoshinaga Y."/>
            <person name="Zwiers L.-H."/>
            <person name="Turgeon B."/>
            <person name="Goodwin S."/>
            <person name="Spatafora J."/>
            <person name="Crous P."/>
            <person name="Grigoriev I."/>
        </authorList>
    </citation>
    <scope>NUCLEOTIDE SEQUENCE</scope>
    <source>
        <strain evidence="2">CBS 121167</strain>
    </source>
</reference>
<dbReference type="GO" id="GO:0016787">
    <property type="term" value="F:hydrolase activity"/>
    <property type="evidence" value="ECO:0007669"/>
    <property type="project" value="UniProtKB-KW"/>
</dbReference>
<keyword evidence="3" id="KW-1185">Reference proteome</keyword>
<dbReference type="Proteomes" id="UP000799438">
    <property type="component" value="Unassembled WGS sequence"/>
</dbReference>
<evidence type="ECO:0000256" key="1">
    <source>
        <dbReference type="ARBA" id="ARBA00022801"/>
    </source>
</evidence>
<dbReference type="EMBL" id="ML995489">
    <property type="protein sequence ID" value="KAF2140695.1"/>
    <property type="molecule type" value="Genomic_DNA"/>
</dbReference>
<accession>A0A6A6BBT7</accession>
<gene>
    <name evidence="2" type="ORF">K452DRAFT_194651</name>
</gene>
<dbReference type="OrthoDB" id="444127at2759"/>
<feature type="non-terminal residue" evidence="2">
    <location>
        <position position="251"/>
    </location>
</feature>
<evidence type="ECO:0000313" key="3">
    <source>
        <dbReference type="Proteomes" id="UP000799438"/>
    </source>
</evidence>
<name>A0A6A6BBT7_9PEZI</name>
<dbReference type="Gene3D" id="1.10.150.750">
    <property type="match status" value="1"/>
</dbReference>
<dbReference type="Pfam" id="PF00702">
    <property type="entry name" value="Hydrolase"/>
    <property type="match status" value="1"/>
</dbReference>
<dbReference type="PANTHER" id="PTHR43316">
    <property type="entry name" value="HYDROLASE, HALOACID DELAHOGENASE-RELATED"/>
    <property type="match status" value="1"/>
</dbReference>